<accession>A0A1B0FMQ2</accession>
<evidence type="ECO:0000259" key="5">
    <source>
        <dbReference type="Pfam" id="PF25332"/>
    </source>
</evidence>
<feature type="region of interest" description="Disordered" evidence="3">
    <location>
        <begin position="848"/>
        <end position="905"/>
    </location>
</feature>
<proteinExistence type="inferred from homology"/>
<evidence type="ECO:0000256" key="2">
    <source>
        <dbReference type="ARBA" id="ARBA00022553"/>
    </source>
</evidence>
<dbReference type="EnsemblMetazoa" id="GMOY005170-RA">
    <property type="protein sequence ID" value="GMOY005170-PA"/>
    <property type="gene ID" value="GMOY005170"/>
</dbReference>
<evidence type="ECO:0000256" key="1">
    <source>
        <dbReference type="ARBA" id="ARBA00008590"/>
    </source>
</evidence>
<dbReference type="PhylomeDB" id="A0A1B0FMQ2"/>
<feature type="compositionally biased region" description="Polar residues" evidence="3">
    <location>
        <begin position="895"/>
        <end position="905"/>
    </location>
</feature>
<feature type="domain" description="Phosphofurin acidic cluster sorting protein 1/2 N-terminal C2" evidence="5">
    <location>
        <begin position="8"/>
        <end position="51"/>
    </location>
</feature>
<dbReference type="EMBL" id="CCAG010003392">
    <property type="status" value="NOT_ANNOTATED_CDS"/>
    <property type="molecule type" value="Genomic_DNA"/>
</dbReference>
<dbReference type="Pfam" id="PF25332">
    <property type="entry name" value="C2_PACS_N"/>
    <property type="match status" value="2"/>
</dbReference>
<evidence type="ECO:0000259" key="4">
    <source>
        <dbReference type="Pfam" id="PF10254"/>
    </source>
</evidence>
<dbReference type="InterPro" id="IPR019381">
    <property type="entry name" value="PACS1/2_C"/>
</dbReference>
<organism evidence="6 7">
    <name type="scientific">Glossina morsitans morsitans</name>
    <name type="common">Savannah tsetse fly</name>
    <dbReference type="NCBI Taxonomy" id="37546"/>
    <lineage>
        <taxon>Eukaryota</taxon>
        <taxon>Metazoa</taxon>
        <taxon>Ecdysozoa</taxon>
        <taxon>Arthropoda</taxon>
        <taxon>Hexapoda</taxon>
        <taxon>Insecta</taxon>
        <taxon>Pterygota</taxon>
        <taxon>Neoptera</taxon>
        <taxon>Endopterygota</taxon>
        <taxon>Diptera</taxon>
        <taxon>Brachycera</taxon>
        <taxon>Muscomorpha</taxon>
        <taxon>Hippoboscoidea</taxon>
        <taxon>Glossinidae</taxon>
        <taxon>Glossina</taxon>
    </lineage>
</organism>
<dbReference type="PANTHER" id="PTHR13280">
    <property type="entry name" value="PHOSPHOFURIN ACIDIC CLUSTER SORTING PROTEIN"/>
    <property type="match status" value="1"/>
</dbReference>
<feature type="domain" description="Phosphofurin acidic cluster sorting protein 1/2 N-terminal C2" evidence="5">
    <location>
        <begin position="121"/>
        <end position="207"/>
    </location>
</feature>
<evidence type="ECO:0008006" key="8">
    <source>
        <dbReference type="Google" id="ProtNLM"/>
    </source>
</evidence>
<dbReference type="AlphaFoldDB" id="A0A1B0FMQ2"/>
<reference evidence="6" key="1">
    <citation type="submission" date="2020-05" db="UniProtKB">
        <authorList>
            <consortium name="EnsemblMetazoa"/>
        </authorList>
    </citation>
    <scope>IDENTIFICATION</scope>
    <source>
        <strain evidence="6">Yale</strain>
    </source>
</reference>
<keyword evidence="2" id="KW-0597">Phosphoprotein</keyword>
<feature type="region of interest" description="Disordered" evidence="3">
    <location>
        <begin position="505"/>
        <end position="542"/>
    </location>
</feature>
<dbReference type="STRING" id="37546.A0A1B0FMQ2"/>
<feature type="compositionally biased region" description="Basic residues" evidence="3">
    <location>
        <begin position="472"/>
        <end position="481"/>
    </location>
</feature>
<dbReference type="PANTHER" id="PTHR13280:SF17">
    <property type="entry name" value="KRUEPPEL TARGET AT 95D, ISOFORM A"/>
    <property type="match status" value="1"/>
</dbReference>
<evidence type="ECO:0000256" key="3">
    <source>
        <dbReference type="SAM" id="MobiDB-lite"/>
    </source>
</evidence>
<name>A0A1B0FMQ2_GLOMM</name>
<evidence type="ECO:0000313" key="7">
    <source>
        <dbReference type="Proteomes" id="UP000092444"/>
    </source>
</evidence>
<sequence length="1065" mass="116461">MDMNTSDGLCSLTITRLTILTPLPGDTTSLSLAVKMQSSKRTLRSHEISINGAGLLQLGTIATSANMSNTSNIVSSGSGIGMNLLQQNNCPVAVGSSSSVGCQNAGNSQLVSATMVGTSGNATPLAETELDLNFSLQYPHFIKRDGNRRYGYNLPFFFHHEHPHRLVILLQRRKKYKSRTILGYKTLAEGFIRMDAVLQKSMDMTVELTASGKNGRPGTTVACLRAERVSSIPVDHDNKNNNSMMLADRVAEYSDEDEEGEFSSGEFNDETNELGITGYDAKRDYNPAKHDVRKYRKLQRSEVEDVALGPNNPVDSDSEFEIKDKSSSRAKISRTISLQQRNFKQKIFALLKRFKATEELEGEVNRSTAALRGERDLDALFQELESLSCCEGDDSGPDIDSLSIGSTPKPSLRPFFTNSRIMLHDIGAGGDRTCDNRNDSSGNEGNAVYTDGQTSDPQNSPPRVDKDYIRSQQHHHHHHHYYPQQQQQQLTPVNTSTNLQGIVSSTISNNANTPASNEKRSRLFRTSSSIPGGGKKKQTLSLSAEPRSVLETCLSPTNVEPRKMLLDQLARIFANEDPMTPDVVTIISPPEAISGGGFVTKLTALFANSFKPAFVPQNTAEVKAILQALMGKIQKYCNSNAKPPTTVKILLIGGDWLQGATLRHYVELMGVRPPDWLNHLRFYIVPIGGSTIARYLSQMDQAYAVMFGSENWYQLCERAAATAAAVSAVTTVNATALSSSLADSMAAHKSDIVELVNRIHRYLQAAGPCTQIPIAEAMVNYKDEDSCQIFVPFVSDVRIGYLEGPQASIDLDEGNIQSAGSISAQQSSSNTSVAIPINNINSQNTNANAVSSSLGGGAGGLSGSPPQSGRITPPIQTPPSSASSQRDRSLDVFGSTPQHPSNESVELQVDYWPIVRHGDYLTKDKSTTRSSDQGGKNSIKSTFRNLQVWRLPQNSPMGDLSTGLIVSFATKEKKQKQIMRLGKKKEKDRDLEKEQCVEGVARLICSPKQSHPVPLRGELKTHLYIDGTEWTGVKFFQLSSQWQTHVKNFPIALIGCTPMSCSELS</sequence>
<feature type="region of interest" description="Disordered" evidence="3">
    <location>
        <begin position="392"/>
        <end position="415"/>
    </location>
</feature>
<comment type="similarity">
    <text evidence="1">Belongs to the PACS family.</text>
</comment>
<dbReference type="InterPro" id="IPR057541">
    <property type="entry name" value="PACS1/2_N"/>
</dbReference>
<evidence type="ECO:0000313" key="6">
    <source>
        <dbReference type="EnsemblMetazoa" id="GMOY005170-PA"/>
    </source>
</evidence>
<dbReference type="Pfam" id="PF10254">
    <property type="entry name" value="Pacs-1"/>
    <property type="match status" value="1"/>
</dbReference>
<keyword evidence="7" id="KW-1185">Reference proteome</keyword>
<feature type="compositionally biased region" description="Polar residues" evidence="3">
    <location>
        <begin position="505"/>
        <end position="516"/>
    </location>
</feature>
<feature type="domain" description="Phosphofurin acidic cluster sorting protein 1/2 C-terminal" evidence="4">
    <location>
        <begin position="565"/>
        <end position="1056"/>
    </location>
</feature>
<feature type="region of interest" description="Disordered" evidence="3">
    <location>
        <begin position="428"/>
        <end position="492"/>
    </location>
</feature>
<dbReference type="VEuPathDB" id="VectorBase:GMOY005170"/>
<dbReference type="GO" id="GO:0072659">
    <property type="term" value="P:protein localization to plasma membrane"/>
    <property type="evidence" value="ECO:0007669"/>
    <property type="project" value="TreeGrafter"/>
</dbReference>
<protein>
    <recommendedName>
        <fullName evidence="8">Phosphofurin acidic cluster sorting protein 2</fullName>
    </recommendedName>
</protein>
<dbReference type="Proteomes" id="UP000092444">
    <property type="component" value="Unassembled WGS sequence"/>
</dbReference>